<accession>A0A0M9GJ93</accession>
<feature type="signal peptide" evidence="1">
    <location>
        <begin position="1"/>
        <end position="25"/>
    </location>
</feature>
<dbReference type="RefSeq" id="WP_054062196.1">
    <property type="nucleotide sequence ID" value="NZ_JAQMZR010000011.1"/>
</dbReference>
<dbReference type="Proteomes" id="UP000037931">
    <property type="component" value="Unassembled WGS sequence"/>
</dbReference>
<organism evidence="3 4">
    <name type="scientific">Pseudomonas asplenii</name>
    <dbReference type="NCBI Taxonomy" id="53407"/>
    <lineage>
        <taxon>Bacteria</taxon>
        <taxon>Pseudomonadati</taxon>
        <taxon>Pseudomonadota</taxon>
        <taxon>Gammaproteobacteria</taxon>
        <taxon>Pseudomonadales</taxon>
        <taxon>Pseudomonadaceae</taxon>
        <taxon>Pseudomonas</taxon>
    </lineage>
</organism>
<proteinExistence type="predicted"/>
<keyword evidence="1" id="KW-0732">Signal</keyword>
<evidence type="ECO:0000313" key="3">
    <source>
        <dbReference type="EMBL" id="KPA92654.1"/>
    </source>
</evidence>
<evidence type="ECO:0000256" key="1">
    <source>
        <dbReference type="SAM" id="SignalP"/>
    </source>
</evidence>
<dbReference type="Gene3D" id="3.30.160.670">
    <property type="match status" value="1"/>
</dbReference>
<evidence type="ECO:0000313" key="4">
    <source>
        <dbReference type="Proteomes" id="UP000037931"/>
    </source>
</evidence>
<dbReference type="STRING" id="50340.PF66_01335"/>
<name>A0A0M9GJ93_9PSED</name>
<dbReference type="Pfam" id="PF13590">
    <property type="entry name" value="DUF4136"/>
    <property type="match status" value="1"/>
</dbReference>
<comment type="caution">
    <text evidence="3">The sequence shown here is derived from an EMBL/GenBank/DDBJ whole genome shotgun (WGS) entry which is preliminary data.</text>
</comment>
<feature type="domain" description="DUF4136" evidence="2">
    <location>
        <begin position="49"/>
        <end position="201"/>
    </location>
</feature>
<reference evidence="3 4" key="1">
    <citation type="journal article" date="2015" name="PLoS ONE">
        <title>Rice-Infecting Pseudomonas Genomes Are Highly Accessorized and Harbor Multiple Putative Virulence Mechanisms to Cause Sheath Brown Rot.</title>
        <authorList>
            <person name="Quibod I.L."/>
            <person name="Grande G."/>
            <person name="Oreiro E.G."/>
            <person name="Borja F.N."/>
            <person name="Dossa G.S."/>
            <person name="Mauleon R."/>
            <person name="Cruz C.V."/>
            <person name="Oliva R."/>
        </authorList>
    </citation>
    <scope>NUCLEOTIDE SEQUENCE [LARGE SCALE GENOMIC DNA]</scope>
    <source>
        <strain evidence="3 4">IRRI 6609</strain>
    </source>
</reference>
<dbReference type="OrthoDB" id="7030024at2"/>
<gene>
    <name evidence="3" type="ORF">PF66_01335</name>
</gene>
<dbReference type="AlphaFoldDB" id="A0A0M9GJ93"/>
<dbReference type="PATRIC" id="fig|50340.43.peg.4221"/>
<sequence length="202" mass="21940" precursor="true">MNRRFVLSMLCLGLAACSSPNPYTASSMPIPPAPPQAARTLDLSAYPAPARDYGRYRTWAWLNDRLPAGTTWADSAQLAEMVGNALDEQGLRPRRDGAPADLRVSADVHLEKRLRQVQEDYGYAGAYGGGPYGNRYGVYNSVPIVRTYEVQVLVARVSLFDAATGQPVWSASAETANQGNQLERADALREAVHKALAAYPPS</sequence>
<keyword evidence="4" id="KW-1185">Reference proteome</keyword>
<dbReference type="EMBL" id="JSYZ01000003">
    <property type="protein sequence ID" value="KPA92654.1"/>
    <property type="molecule type" value="Genomic_DNA"/>
</dbReference>
<protein>
    <recommendedName>
        <fullName evidence="2">DUF4136 domain-containing protein</fullName>
    </recommendedName>
</protein>
<evidence type="ECO:0000259" key="2">
    <source>
        <dbReference type="Pfam" id="PF13590"/>
    </source>
</evidence>
<dbReference type="PROSITE" id="PS51257">
    <property type="entry name" value="PROKAR_LIPOPROTEIN"/>
    <property type="match status" value="1"/>
</dbReference>
<feature type="chain" id="PRO_5005836424" description="DUF4136 domain-containing protein" evidence="1">
    <location>
        <begin position="26"/>
        <end position="202"/>
    </location>
</feature>
<dbReference type="InterPro" id="IPR025411">
    <property type="entry name" value="DUF4136"/>
</dbReference>